<comment type="similarity">
    <text evidence="7 10">Belongs to the fluoride channel Fluc/FEX (TC 1.A.43) family.</text>
</comment>
<feature type="binding site" evidence="10">
    <location>
        <position position="64"/>
    </location>
    <ligand>
        <name>Na(+)</name>
        <dbReference type="ChEBI" id="CHEBI:29101"/>
        <note>structural</note>
    </ligand>
</feature>
<keyword evidence="4 10" id="KW-1133">Transmembrane helix</keyword>
<keyword evidence="2 10" id="KW-1003">Cell membrane</keyword>
<dbReference type="GO" id="GO:0062054">
    <property type="term" value="F:fluoride channel activity"/>
    <property type="evidence" value="ECO:0007669"/>
    <property type="project" value="UniProtKB-UniRule"/>
</dbReference>
<keyword evidence="12" id="KW-1185">Reference proteome</keyword>
<comment type="subcellular location">
    <subcellularLocation>
        <location evidence="1 10">Cell membrane</location>
        <topology evidence="1 10">Multi-pass membrane protein</topology>
    </subcellularLocation>
</comment>
<sequence length="108" mass="10711">MVLVCVAGTGALGGALRYLLARFPGGLTGTWLANMGGSLAAGVAFGIDGIAHTALAAGFAGALSTLSTLVAEFGGLAKARRWWKLAGYTAATVLGGLVFAGLGLWLSQ</sequence>
<evidence type="ECO:0000256" key="2">
    <source>
        <dbReference type="ARBA" id="ARBA00022475"/>
    </source>
</evidence>
<feature type="transmembrane region" description="Helical" evidence="10">
    <location>
        <begin position="85"/>
        <end position="106"/>
    </location>
</feature>
<evidence type="ECO:0000256" key="5">
    <source>
        <dbReference type="ARBA" id="ARBA00023136"/>
    </source>
</evidence>
<protein>
    <recommendedName>
        <fullName evidence="10">Fluoride-specific ion channel FluC</fullName>
    </recommendedName>
</protein>
<comment type="function">
    <text evidence="9 10">Fluoride-specific ion channel. Important for reducing fluoride concentration in the cell, thus reducing its toxicity.</text>
</comment>
<evidence type="ECO:0000256" key="9">
    <source>
        <dbReference type="ARBA" id="ARBA00049940"/>
    </source>
</evidence>
<evidence type="ECO:0000256" key="10">
    <source>
        <dbReference type="HAMAP-Rule" id="MF_00454"/>
    </source>
</evidence>
<evidence type="ECO:0000256" key="8">
    <source>
        <dbReference type="ARBA" id="ARBA00035585"/>
    </source>
</evidence>
<evidence type="ECO:0000256" key="4">
    <source>
        <dbReference type="ARBA" id="ARBA00022989"/>
    </source>
</evidence>
<gene>
    <name evidence="10" type="primary">fluC</name>
    <name evidence="10" type="synonym">crcB</name>
    <name evidence="11" type="ORF">CFRA_09795</name>
</gene>
<keyword evidence="10" id="KW-0406">Ion transport</keyword>
<dbReference type="KEGG" id="cfk:CFRA_09795"/>
<dbReference type="Proteomes" id="UP000185434">
    <property type="component" value="Chromosome"/>
</dbReference>
<dbReference type="Pfam" id="PF02537">
    <property type="entry name" value="CRCB"/>
    <property type="match status" value="1"/>
</dbReference>
<proteinExistence type="inferred from homology"/>
<keyword evidence="10" id="KW-0813">Transport</keyword>
<name>A0A1L7CUF5_9CORY</name>
<keyword evidence="10" id="KW-0915">Sodium</keyword>
<dbReference type="PANTHER" id="PTHR28259">
    <property type="entry name" value="FLUORIDE EXPORT PROTEIN 1-RELATED"/>
    <property type="match status" value="1"/>
</dbReference>
<evidence type="ECO:0000256" key="3">
    <source>
        <dbReference type="ARBA" id="ARBA00022692"/>
    </source>
</evidence>
<dbReference type="GO" id="GO:0140114">
    <property type="term" value="P:cellular detoxification of fluoride"/>
    <property type="evidence" value="ECO:0007669"/>
    <property type="project" value="UniProtKB-UniRule"/>
</dbReference>
<organism evidence="11 12">
    <name type="scientific">Corynebacterium frankenforstense DSM 45800</name>
    <dbReference type="NCBI Taxonomy" id="1437875"/>
    <lineage>
        <taxon>Bacteria</taxon>
        <taxon>Bacillati</taxon>
        <taxon>Actinomycetota</taxon>
        <taxon>Actinomycetes</taxon>
        <taxon>Mycobacteriales</taxon>
        <taxon>Corynebacteriaceae</taxon>
        <taxon>Corynebacterium</taxon>
    </lineage>
</organism>
<dbReference type="GO" id="GO:0005886">
    <property type="term" value="C:plasma membrane"/>
    <property type="evidence" value="ECO:0007669"/>
    <property type="project" value="UniProtKB-SubCell"/>
</dbReference>
<dbReference type="AlphaFoldDB" id="A0A1L7CUF5"/>
<dbReference type="EMBL" id="CP009247">
    <property type="protein sequence ID" value="APT89485.1"/>
    <property type="molecule type" value="Genomic_DNA"/>
</dbReference>
<keyword evidence="5 10" id="KW-0472">Membrane</keyword>
<feature type="binding site" evidence="10">
    <location>
        <position position="61"/>
    </location>
    <ligand>
        <name>Na(+)</name>
        <dbReference type="ChEBI" id="CHEBI:29101"/>
        <note>structural</note>
    </ligand>
</feature>
<reference evidence="11 12" key="1">
    <citation type="submission" date="2014-08" db="EMBL/GenBank/DDBJ databases">
        <title>Complete genome sequence of Corynebacterium frankenforstense ST18(T) (=DSM 45800(T)), isolated from raw cow milk.</title>
        <authorList>
            <person name="Ruckert C."/>
            <person name="Albersmeier A."/>
            <person name="Winkler A."/>
            <person name="Lipski A."/>
            <person name="Kalinowski J."/>
        </authorList>
    </citation>
    <scope>NUCLEOTIDE SEQUENCE [LARGE SCALE GENOMIC DNA]</scope>
    <source>
        <strain evidence="11 12">ST18</strain>
    </source>
</reference>
<evidence type="ECO:0000256" key="6">
    <source>
        <dbReference type="ARBA" id="ARBA00023303"/>
    </source>
</evidence>
<comment type="catalytic activity">
    <reaction evidence="8">
        <text>fluoride(in) = fluoride(out)</text>
        <dbReference type="Rhea" id="RHEA:76159"/>
        <dbReference type="ChEBI" id="CHEBI:17051"/>
    </reaction>
    <physiologicalReaction direction="left-to-right" evidence="8">
        <dbReference type="Rhea" id="RHEA:76160"/>
    </physiologicalReaction>
</comment>
<evidence type="ECO:0000256" key="7">
    <source>
        <dbReference type="ARBA" id="ARBA00035120"/>
    </source>
</evidence>
<keyword evidence="10" id="KW-0479">Metal-binding</keyword>
<dbReference type="PANTHER" id="PTHR28259:SF1">
    <property type="entry name" value="FLUORIDE EXPORT PROTEIN 1-RELATED"/>
    <property type="match status" value="1"/>
</dbReference>
<evidence type="ECO:0000256" key="1">
    <source>
        <dbReference type="ARBA" id="ARBA00004651"/>
    </source>
</evidence>
<dbReference type="InterPro" id="IPR003691">
    <property type="entry name" value="FluC"/>
</dbReference>
<accession>A0A1L7CUF5</accession>
<dbReference type="HAMAP" id="MF_00454">
    <property type="entry name" value="FluC"/>
    <property type="match status" value="1"/>
</dbReference>
<comment type="caution">
    <text evidence="10">Lacks conserved residue(s) required for the propagation of feature annotation.</text>
</comment>
<evidence type="ECO:0000313" key="12">
    <source>
        <dbReference type="Proteomes" id="UP000185434"/>
    </source>
</evidence>
<evidence type="ECO:0000313" key="11">
    <source>
        <dbReference type="EMBL" id="APT89485.1"/>
    </source>
</evidence>
<feature type="transmembrane region" description="Helical" evidence="10">
    <location>
        <begin position="41"/>
        <end position="64"/>
    </location>
</feature>
<comment type="activity regulation">
    <text evidence="10">Na(+) is not transported, but it plays an essential structural role and its presence is essential for fluoride channel function.</text>
</comment>
<dbReference type="GO" id="GO:0046872">
    <property type="term" value="F:metal ion binding"/>
    <property type="evidence" value="ECO:0007669"/>
    <property type="project" value="UniProtKB-KW"/>
</dbReference>
<keyword evidence="6 10" id="KW-0407">Ion channel</keyword>
<keyword evidence="3 10" id="KW-0812">Transmembrane</keyword>